<dbReference type="Pfam" id="PF02222">
    <property type="entry name" value="ATP-grasp"/>
    <property type="match status" value="1"/>
</dbReference>
<dbReference type="KEGG" id="ssau:H8M03_08300"/>
<dbReference type="PANTHER" id="PTHR11609">
    <property type="entry name" value="PURINE BIOSYNTHESIS PROTEIN 6/7, PUR6/7"/>
    <property type="match status" value="1"/>
</dbReference>
<dbReference type="GO" id="GO:0034028">
    <property type="term" value="F:5-(carboxyamino)imidazole ribonucleotide synthase activity"/>
    <property type="evidence" value="ECO:0007669"/>
    <property type="project" value="UniProtKB-UniRule"/>
</dbReference>
<comment type="function">
    <text evidence="4">Catalyzes the ATP-dependent conversion of 5-aminoimidazole ribonucleotide (AIR) and HCO(3)(-) to N5-carboxyaminoimidazole ribonucleotide (N5-CAIR).</text>
</comment>
<dbReference type="InterPro" id="IPR054350">
    <property type="entry name" value="PurT/PurK_preATP-grasp"/>
</dbReference>
<feature type="domain" description="ATP-grasp" evidence="6">
    <location>
        <begin position="106"/>
        <end position="292"/>
    </location>
</feature>
<feature type="binding site" evidence="4">
    <location>
        <begin position="177"/>
        <end position="180"/>
    </location>
    <ligand>
        <name>ATP</name>
        <dbReference type="ChEBI" id="CHEBI:30616"/>
    </ligand>
</feature>
<dbReference type="PROSITE" id="PS50975">
    <property type="entry name" value="ATP_GRASP"/>
    <property type="match status" value="1"/>
</dbReference>
<dbReference type="Pfam" id="PF22660">
    <property type="entry name" value="RS_preATP-grasp-like"/>
    <property type="match status" value="1"/>
</dbReference>
<dbReference type="Pfam" id="PF17769">
    <property type="entry name" value="PurK_C"/>
    <property type="match status" value="1"/>
</dbReference>
<dbReference type="Gene3D" id="3.30.1490.20">
    <property type="entry name" value="ATP-grasp fold, A domain"/>
    <property type="match status" value="1"/>
</dbReference>
<gene>
    <name evidence="4 5" type="primary">purK</name>
    <name evidence="7" type="ORF">H8M03_08300</name>
</gene>
<dbReference type="InterPro" id="IPR011054">
    <property type="entry name" value="Rudment_hybrid_motif"/>
</dbReference>
<dbReference type="NCBIfam" id="NF004679">
    <property type="entry name" value="PRK06019.1-5"/>
    <property type="match status" value="1"/>
</dbReference>
<dbReference type="InterPro" id="IPR011761">
    <property type="entry name" value="ATP-grasp"/>
</dbReference>
<dbReference type="EMBL" id="CP060697">
    <property type="protein sequence ID" value="QNM82034.1"/>
    <property type="molecule type" value="Genomic_DNA"/>
</dbReference>
<dbReference type="Gene3D" id="3.30.470.20">
    <property type="entry name" value="ATP-grasp fold, B domain"/>
    <property type="match status" value="1"/>
</dbReference>
<keyword evidence="2 4" id="KW-0658">Purine biosynthesis</keyword>
<keyword evidence="8" id="KW-1185">Reference proteome</keyword>
<proteinExistence type="inferred from homology"/>
<dbReference type="UniPathway" id="UPA00074">
    <property type="reaction ID" value="UER00942"/>
</dbReference>
<dbReference type="InterPro" id="IPR003135">
    <property type="entry name" value="ATP-grasp_carboxylate-amine"/>
</dbReference>
<feature type="binding site" evidence="4">
    <location>
        <position position="185"/>
    </location>
    <ligand>
        <name>ATP</name>
        <dbReference type="ChEBI" id="CHEBI:30616"/>
    </ligand>
</feature>
<dbReference type="InterPro" id="IPR040686">
    <property type="entry name" value="PurK_C"/>
</dbReference>
<feature type="binding site" evidence="4">
    <location>
        <begin position="262"/>
        <end position="263"/>
    </location>
    <ligand>
        <name>ATP</name>
        <dbReference type="ChEBI" id="CHEBI:30616"/>
    </ligand>
</feature>
<feature type="binding site" evidence="4">
    <location>
        <position position="208"/>
    </location>
    <ligand>
        <name>ATP</name>
        <dbReference type="ChEBI" id="CHEBI:30616"/>
    </ligand>
</feature>
<dbReference type="SUPFAM" id="SSF51246">
    <property type="entry name" value="Rudiment single hybrid motif"/>
    <property type="match status" value="1"/>
</dbReference>
<dbReference type="InterPro" id="IPR005875">
    <property type="entry name" value="PurK"/>
</dbReference>
<evidence type="ECO:0000259" key="6">
    <source>
        <dbReference type="PROSITE" id="PS50975"/>
    </source>
</evidence>
<feature type="binding site" evidence="4">
    <location>
        <position position="142"/>
    </location>
    <ligand>
        <name>ATP</name>
        <dbReference type="ChEBI" id="CHEBI:30616"/>
    </ligand>
</feature>
<comment type="catalytic activity">
    <reaction evidence="4 5">
        <text>5-amino-1-(5-phospho-beta-D-ribosyl)imidazole + hydrogencarbonate + ATP = 5-carboxyamino-1-(5-phospho-D-ribosyl)imidazole + ADP + phosphate + 2 H(+)</text>
        <dbReference type="Rhea" id="RHEA:19317"/>
        <dbReference type="ChEBI" id="CHEBI:15378"/>
        <dbReference type="ChEBI" id="CHEBI:17544"/>
        <dbReference type="ChEBI" id="CHEBI:30616"/>
        <dbReference type="ChEBI" id="CHEBI:43474"/>
        <dbReference type="ChEBI" id="CHEBI:58730"/>
        <dbReference type="ChEBI" id="CHEBI:137981"/>
        <dbReference type="ChEBI" id="CHEBI:456216"/>
        <dbReference type="EC" id="6.3.4.18"/>
    </reaction>
</comment>
<protein>
    <recommendedName>
        <fullName evidence="4 5">N5-carboxyaminoimidazole ribonucleotide synthase</fullName>
        <shortName evidence="4 5">N5-CAIR synthase</shortName>
        <ecNumber evidence="4 5">6.3.4.18</ecNumber>
    </recommendedName>
    <alternativeName>
        <fullName evidence="4 5">5-(carboxyamino)imidazole ribonucleotide synthetase</fullName>
    </alternativeName>
</protein>
<keyword evidence="3 4" id="KW-0067">ATP-binding</keyword>
<comment type="subunit">
    <text evidence="4 5">Homodimer.</text>
</comment>
<feature type="binding site" evidence="4">
    <location>
        <begin position="147"/>
        <end position="153"/>
    </location>
    <ligand>
        <name>ATP</name>
        <dbReference type="ChEBI" id="CHEBI:30616"/>
    </ligand>
</feature>
<dbReference type="HAMAP" id="MF_01928">
    <property type="entry name" value="PurK"/>
    <property type="match status" value="1"/>
</dbReference>
<evidence type="ECO:0000256" key="3">
    <source>
        <dbReference type="ARBA" id="ARBA00022840"/>
    </source>
</evidence>
<comment type="function">
    <text evidence="5">Catalyzes the ATP-dependent conversion of 5-aminoimidazole ribonucleotide (AIR) and HCO(3)- to N5-carboxyaminoimidazole ribonucleotide (N5-CAIR).</text>
</comment>
<dbReference type="RefSeq" id="WP_187478990.1">
    <property type="nucleotide sequence ID" value="NZ_CP060697.1"/>
</dbReference>
<dbReference type="GO" id="GO:0005524">
    <property type="term" value="F:ATP binding"/>
    <property type="evidence" value="ECO:0007669"/>
    <property type="project" value="UniProtKB-UniRule"/>
</dbReference>
<evidence type="ECO:0000256" key="4">
    <source>
        <dbReference type="HAMAP-Rule" id="MF_01928"/>
    </source>
</evidence>
<dbReference type="AlphaFoldDB" id="A0A7G9L085"/>
<evidence type="ECO:0000256" key="1">
    <source>
        <dbReference type="ARBA" id="ARBA00022741"/>
    </source>
</evidence>
<dbReference type="InterPro" id="IPR013815">
    <property type="entry name" value="ATP_grasp_subdomain_1"/>
</dbReference>
<evidence type="ECO:0000313" key="7">
    <source>
        <dbReference type="EMBL" id="QNM82034.1"/>
    </source>
</evidence>
<dbReference type="EC" id="6.3.4.18" evidence="4 5"/>
<dbReference type="PANTHER" id="PTHR11609:SF5">
    <property type="entry name" value="PHOSPHORIBOSYLAMINOIMIDAZOLE CARBOXYLASE"/>
    <property type="match status" value="1"/>
</dbReference>
<dbReference type="NCBIfam" id="NF004676">
    <property type="entry name" value="PRK06019.1-2"/>
    <property type="match status" value="1"/>
</dbReference>
<dbReference type="NCBIfam" id="TIGR01161">
    <property type="entry name" value="purK"/>
    <property type="match status" value="1"/>
</dbReference>
<dbReference type="GO" id="GO:0005829">
    <property type="term" value="C:cytosol"/>
    <property type="evidence" value="ECO:0007669"/>
    <property type="project" value="TreeGrafter"/>
</dbReference>
<evidence type="ECO:0000313" key="8">
    <source>
        <dbReference type="Proteomes" id="UP000515861"/>
    </source>
</evidence>
<dbReference type="GO" id="GO:0006189">
    <property type="term" value="P:'de novo' IMP biosynthetic process"/>
    <property type="evidence" value="ECO:0007669"/>
    <property type="project" value="UniProtKB-UniRule"/>
</dbReference>
<dbReference type="GO" id="GO:0004638">
    <property type="term" value="F:phosphoribosylaminoimidazole carboxylase activity"/>
    <property type="evidence" value="ECO:0007669"/>
    <property type="project" value="InterPro"/>
</dbReference>
<dbReference type="SUPFAM" id="SSF56059">
    <property type="entry name" value="Glutathione synthetase ATP-binding domain-like"/>
    <property type="match status" value="1"/>
</dbReference>
<reference evidence="7 8" key="1">
    <citation type="submission" date="2020-08" db="EMBL/GenBank/DDBJ databases">
        <title>Sphingomonas sp. sand1-3 16S ribosomal RNA gene Genome sequencing and assembly.</title>
        <authorList>
            <person name="Kang M."/>
        </authorList>
    </citation>
    <scope>NUCLEOTIDE SEQUENCE [LARGE SCALE GENOMIC DNA]</scope>
    <source>
        <strain evidence="8">sand1-3</strain>
    </source>
</reference>
<accession>A0A7G9L085</accession>
<comment type="pathway">
    <text evidence="4 5">Purine metabolism; IMP biosynthesis via de novo pathway; 5-amino-1-(5-phospho-D-ribosyl)imidazole-4-carboxylate from 5-amino-1-(5-phospho-D-ribosyl)imidazole (N5-CAIR route): step 1/2.</text>
</comment>
<organism evidence="7 8">
    <name type="scientific">Sphingomonas sabuli</name>
    <dbReference type="NCBI Taxonomy" id="2764186"/>
    <lineage>
        <taxon>Bacteria</taxon>
        <taxon>Pseudomonadati</taxon>
        <taxon>Pseudomonadota</taxon>
        <taxon>Alphaproteobacteria</taxon>
        <taxon>Sphingomonadales</taxon>
        <taxon>Sphingomonadaceae</taxon>
        <taxon>Sphingomonas</taxon>
    </lineage>
</organism>
<sequence length="352" mass="37555">MLPPGSTIGIIGGGQLGKMIAVAAAQLGYRCHVFEPGAAPCAADVAAEFTRADYSDIEALRAFADSVDVATYEFENVPAASLEVIAAKLRPGVASLQIGQDRGREKEFIESTGARVGRWMRVDGEADVAEAERNIGAPLVLKTRQLGYDGKGQAWATERGSVLAAWESIGRQPAVAEARVDFDCEFSVVLARALDGSIAAFDLPLNDHDNGILRRSTVPAGEVVDRHREEAVRVASAIAERLGHVGVLTVEFFATADGPIVNEIAPRVHNSGHWTIEGAETSQFEQHVRAICGLPFGSTALTGTTAMMENLLGAEIDGWPQLVAQAGTHVHVYGKGTHRPGRKMGHFTRVTR</sequence>
<comment type="similarity">
    <text evidence="4 5">Belongs to the PurK/PurT family.</text>
</comment>
<dbReference type="InterPro" id="IPR016185">
    <property type="entry name" value="PreATP-grasp_dom_sf"/>
</dbReference>
<name>A0A7G9L085_9SPHN</name>
<feature type="binding site" evidence="4">
    <location>
        <position position="102"/>
    </location>
    <ligand>
        <name>ATP</name>
        <dbReference type="ChEBI" id="CHEBI:30616"/>
    </ligand>
</feature>
<keyword evidence="1 4" id="KW-0547">Nucleotide-binding</keyword>
<dbReference type="Proteomes" id="UP000515861">
    <property type="component" value="Chromosome"/>
</dbReference>
<dbReference type="Gene3D" id="3.40.50.20">
    <property type="match status" value="1"/>
</dbReference>
<keyword evidence="4 5" id="KW-0436">Ligase</keyword>
<dbReference type="SUPFAM" id="SSF52440">
    <property type="entry name" value="PreATP-grasp domain"/>
    <property type="match status" value="1"/>
</dbReference>
<evidence type="ECO:0000256" key="5">
    <source>
        <dbReference type="RuleBase" id="RU361200"/>
    </source>
</evidence>
<dbReference type="GO" id="GO:0046872">
    <property type="term" value="F:metal ion binding"/>
    <property type="evidence" value="ECO:0007669"/>
    <property type="project" value="InterPro"/>
</dbReference>
<evidence type="ECO:0000256" key="2">
    <source>
        <dbReference type="ARBA" id="ARBA00022755"/>
    </source>
</evidence>